<feature type="region of interest" description="Disordered" evidence="1">
    <location>
        <begin position="1"/>
        <end position="27"/>
    </location>
</feature>
<evidence type="ECO:0000313" key="2">
    <source>
        <dbReference type="EMBL" id="KAJ7194918.1"/>
    </source>
</evidence>
<reference evidence="2" key="1">
    <citation type="submission" date="2023-03" db="EMBL/GenBank/DDBJ databases">
        <title>Massive genome expansion in bonnet fungi (Mycena s.s.) driven by repeated elements and novel gene families across ecological guilds.</title>
        <authorList>
            <consortium name="Lawrence Berkeley National Laboratory"/>
            <person name="Harder C.B."/>
            <person name="Miyauchi S."/>
            <person name="Viragh M."/>
            <person name="Kuo A."/>
            <person name="Thoen E."/>
            <person name="Andreopoulos B."/>
            <person name="Lu D."/>
            <person name="Skrede I."/>
            <person name="Drula E."/>
            <person name="Henrissat B."/>
            <person name="Morin E."/>
            <person name="Kohler A."/>
            <person name="Barry K."/>
            <person name="LaButti K."/>
            <person name="Morin E."/>
            <person name="Salamov A."/>
            <person name="Lipzen A."/>
            <person name="Mereny Z."/>
            <person name="Hegedus B."/>
            <person name="Baldrian P."/>
            <person name="Stursova M."/>
            <person name="Weitz H."/>
            <person name="Taylor A."/>
            <person name="Grigoriev I.V."/>
            <person name="Nagy L.G."/>
            <person name="Martin F."/>
            <person name="Kauserud H."/>
        </authorList>
    </citation>
    <scope>NUCLEOTIDE SEQUENCE</scope>
    <source>
        <strain evidence="2">9144</strain>
    </source>
</reference>
<dbReference type="EMBL" id="JARJCW010000094">
    <property type="protein sequence ID" value="KAJ7194918.1"/>
    <property type="molecule type" value="Genomic_DNA"/>
</dbReference>
<evidence type="ECO:0000256" key="1">
    <source>
        <dbReference type="SAM" id="MobiDB-lite"/>
    </source>
</evidence>
<dbReference type="Proteomes" id="UP001219525">
    <property type="component" value="Unassembled WGS sequence"/>
</dbReference>
<organism evidence="2 3">
    <name type="scientific">Mycena pura</name>
    <dbReference type="NCBI Taxonomy" id="153505"/>
    <lineage>
        <taxon>Eukaryota</taxon>
        <taxon>Fungi</taxon>
        <taxon>Dikarya</taxon>
        <taxon>Basidiomycota</taxon>
        <taxon>Agaricomycotina</taxon>
        <taxon>Agaricomycetes</taxon>
        <taxon>Agaricomycetidae</taxon>
        <taxon>Agaricales</taxon>
        <taxon>Marasmiineae</taxon>
        <taxon>Mycenaceae</taxon>
        <taxon>Mycena</taxon>
    </lineage>
</organism>
<evidence type="ECO:0000313" key="3">
    <source>
        <dbReference type="Proteomes" id="UP001219525"/>
    </source>
</evidence>
<dbReference type="InterPro" id="IPR041078">
    <property type="entry name" value="Plavaka"/>
</dbReference>
<proteinExistence type="predicted"/>
<name>A0AAD6Y7K8_9AGAR</name>
<dbReference type="AlphaFoldDB" id="A0AAD6Y7K8"/>
<gene>
    <name evidence="2" type="ORF">GGX14DRAFT_377547</name>
</gene>
<feature type="compositionally biased region" description="Low complexity" evidence="1">
    <location>
        <begin position="1"/>
        <end position="26"/>
    </location>
</feature>
<keyword evidence="3" id="KW-1185">Reference proteome</keyword>
<dbReference type="Pfam" id="PF18759">
    <property type="entry name" value="Plavaka"/>
    <property type="match status" value="1"/>
</dbReference>
<protein>
    <submittedName>
        <fullName evidence="2">Uncharacterized protein</fullName>
    </submittedName>
</protein>
<sequence length="868" mass="99424">MDLDSGPGFSNPSPGPSRSTSPSNSSQRGRLYIEIVHHPHSGLPNDIIPLDSAAAAAAKSQTRRSLGARTRQPWAPFASLEDFQWAETMYLQPKKYVKAQLEGIHGSWCPNGTAITIRTYPQFQKLLDKVRKYAIEFQADEFTEEIDDELRDFVLRFRDPWQWILETVTDPSLANDIVWYPYRKYLVIDGMRQRLRDEAYTADLWWDMQSKLPHVPGMHHCMFPMLLWLDEGRVTSRTNMYPMLLRALCLPSAIRNGSGNGGSFLTAFMNQVKDHRGPKARTQGEKVVFASRKRQVYHRVHRRVLVESLGKRSRDGEAVSCGDDISRVVYPALPIHSLDGKEADATTGTRAALAHFPCARCLVRADQLRDICLHGVRYGLRTTESMKRVYEDAERMITQKDKESLLQRHGLHAVKNAFWDIANSSPYEAASYDLLHSDDLGKFGKKLWPAVQTVLEGLGTIGLLTKNMAAVPRWPGLKHFQNVTTKEMNDGQEYLDIEKSLLPCIVQLLPKNSPWVHAIRAHIRYQMIMGLHCITDEQIARKEKYQREYCTILFNSNDLYADYQFNFPKQHDIYHSTNDIKLKGAPSVYCTRVNESHHQENRDSAAHGNHRNNDKQVSEMDALKEAMASIRMAVDAYKSEADHELGAVTGHAGVSADEARKGMEALSASDDHWRYGALGKRIDSRHALRDVVWLSEETRGNFDRTLRRFLRDTFPEETLRDDGEEQILPSNCMYIHYTSAEDYTDKVDILRCNPSFQTNAEQRFDCVNVNLDENALDFARMLFLFRCRLPSKREEDIALVRLFKPARWKPATVWENCRMLEDGKVMLMLPKYFIRGAHLINAYGSKHPDSTFYLNDVVDSGWFLRAGN</sequence>
<accession>A0AAD6Y7K8</accession>
<feature type="region of interest" description="Disordered" evidence="1">
    <location>
        <begin position="595"/>
        <end position="614"/>
    </location>
</feature>
<comment type="caution">
    <text evidence="2">The sequence shown here is derived from an EMBL/GenBank/DDBJ whole genome shotgun (WGS) entry which is preliminary data.</text>
</comment>